<evidence type="ECO:0000256" key="1">
    <source>
        <dbReference type="ARBA" id="ARBA00022617"/>
    </source>
</evidence>
<comment type="cofactor">
    <cofactor evidence="4">
        <name>heme c</name>
        <dbReference type="ChEBI" id="CHEBI:61717"/>
    </cofactor>
    <text evidence="4">Binds 3 heme c groups covalently per subunit.</text>
</comment>
<dbReference type="InterPro" id="IPR051459">
    <property type="entry name" value="Cytochrome_c-type_DH"/>
</dbReference>
<dbReference type="InterPro" id="IPR014353">
    <property type="entry name" value="Membr-bd_ADH_cyt_c"/>
</dbReference>
<dbReference type="EMBL" id="BJCL01000008">
    <property type="protein sequence ID" value="GCL64120.1"/>
    <property type="molecule type" value="Genomic_DNA"/>
</dbReference>
<dbReference type="GO" id="GO:0020037">
    <property type="term" value="F:heme binding"/>
    <property type="evidence" value="ECO:0007669"/>
    <property type="project" value="InterPro"/>
</dbReference>
<evidence type="ECO:0000256" key="5">
    <source>
        <dbReference type="PIRSR" id="PIRSR000018-51"/>
    </source>
</evidence>
<name>A0A480ATC6_9BURK</name>
<feature type="binding site" description="covalent" evidence="4">
    <location>
        <position position="333"/>
    </location>
    <ligand>
        <name>heme c</name>
        <dbReference type="ChEBI" id="CHEBI:61717"/>
        <label>3</label>
    </ligand>
</feature>
<evidence type="ECO:0000256" key="3">
    <source>
        <dbReference type="ARBA" id="ARBA00023004"/>
    </source>
</evidence>
<dbReference type="Pfam" id="PF00034">
    <property type="entry name" value="Cytochrom_C"/>
    <property type="match status" value="2"/>
</dbReference>
<feature type="binding site" description="axial binding residue" evidence="5">
    <location>
        <position position="60"/>
    </location>
    <ligand>
        <name>heme c</name>
        <dbReference type="ChEBI" id="CHEBI:61717"/>
        <label>1</label>
    </ligand>
    <ligandPart>
        <name>Fe</name>
        <dbReference type="ChEBI" id="CHEBI:18248"/>
    </ligandPart>
</feature>
<keyword evidence="8" id="KW-1185">Reference proteome</keyword>
<feature type="binding site" description="covalent" evidence="4">
    <location>
        <position position="59"/>
    </location>
    <ligand>
        <name>heme c</name>
        <dbReference type="ChEBI" id="CHEBI:61717"/>
        <label>1</label>
    </ligand>
</feature>
<dbReference type="InterPro" id="IPR036909">
    <property type="entry name" value="Cyt_c-like_dom_sf"/>
</dbReference>
<organism evidence="7 8">
    <name type="scientific">Pseudaquabacterium pictum</name>
    <dbReference type="NCBI Taxonomy" id="2315236"/>
    <lineage>
        <taxon>Bacteria</taxon>
        <taxon>Pseudomonadati</taxon>
        <taxon>Pseudomonadota</taxon>
        <taxon>Betaproteobacteria</taxon>
        <taxon>Burkholderiales</taxon>
        <taxon>Sphaerotilaceae</taxon>
        <taxon>Pseudaquabacterium</taxon>
    </lineage>
</organism>
<dbReference type="PANTHER" id="PTHR35008:SF4">
    <property type="entry name" value="BLL4482 PROTEIN"/>
    <property type="match status" value="1"/>
</dbReference>
<evidence type="ECO:0000313" key="7">
    <source>
        <dbReference type="EMBL" id="GCL64120.1"/>
    </source>
</evidence>
<evidence type="ECO:0000313" key="8">
    <source>
        <dbReference type="Proteomes" id="UP000301751"/>
    </source>
</evidence>
<accession>A0A480ATC6</accession>
<dbReference type="PROSITE" id="PS51007">
    <property type="entry name" value="CYTC"/>
    <property type="match status" value="3"/>
</dbReference>
<keyword evidence="1 4" id="KW-0349">Heme</keyword>
<feature type="binding site" description="covalent" evidence="4">
    <location>
        <position position="330"/>
    </location>
    <ligand>
        <name>heme c</name>
        <dbReference type="ChEBI" id="CHEBI:61717"/>
        <label>3</label>
    </ligand>
</feature>
<proteinExistence type="predicted"/>
<evidence type="ECO:0000256" key="2">
    <source>
        <dbReference type="ARBA" id="ARBA00022723"/>
    </source>
</evidence>
<dbReference type="AlphaFoldDB" id="A0A480ATC6"/>
<dbReference type="Proteomes" id="UP000301751">
    <property type="component" value="Unassembled WGS sequence"/>
</dbReference>
<evidence type="ECO:0000256" key="4">
    <source>
        <dbReference type="PIRSR" id="PIRSR000018-50"/>
    </source>
</evidence>
<feature type="domain" description="Cytochrome c" evidence="6">
    <location>
        <begin position="317"/>
        <end position="405"/>
    </location>
</feature>
<feature type="binding site" description="axial binding residue" evidence="5">
    <location>
        <position position="334"/>
    </location>
    <ligand>
        <name>heme c</name>
        <dbReference type="ChEBI" id="CHEBI:61717"/>
        <label>3</label>
    </ligand>
    <ligandPart>
        <name>Fe</name>
        <dbReference type="ChEBI" id="CHEBI:18248"/>
    </ligandPart>
</feature>
<dbReference type="Gene3D" id="1.10.760.10">
    <property type="entry name" value="Cytochrome c-like domain"/>
    <property type="match status" value="3"/>
</dbReference>
<gene>
    <name evidence="7" type="ORF">AQPW35_32010</name>
</gene>
<dbReference type="GO" id="GO:0016020">
    <property type="term" value="C:membrane"/>
    <property type="evidence" value="ECO:0007669"/>
    <property type="project" value="InterPro"/>
</dbReference>
<dbReference type="SUPFAM" id="SSF46626">
    <property type="entry name" value="Cytochrome c"/>
    <property type="match status" value="3"/>
</dbReference>
<reference evidence="8" key="1">
    <citation type="submission" date="2019-03" db="EMBL/GenBank/DDBJ databases">
        <title>Aquabacterium pictum sp.nov., the first bacteriochlorophyll a-containing freshwater bacterium in the genus Aquabacterium of the class Betaproteobacteria.</title>
        <authorList>
            <person name="Hirose S."/>
            <person name="Tank M."/>
            <person name="Hara E."/>
            <person name="Tamaki H."/>
            <person name="Takaichi S."/>
            <person name="Haruta S."/>
            <person name="Hanada S."/>
        </authorList>
    </citation>
    <scope>NUCLEOTIDE SEQUENCE [LARGE SCALE GENOMIC DNA]</scope>
    <source>
        <strain evidence="8">W35</strain>
    </source>
</reference>
<dbReference type="PANTHER" id="PTHR35008">
    <property type="entry name" value="BLL4482 PROTEIN-RELATED"/>
    <property type="match status" value="1"/>
</dbReference>
<feature type="binding site" description="covalent" evidence="4">
    <location>
        <position position="208"/>
    </location>
    <ligand>
        <name>heme c</name>
        <dbReference type="ChEBI" id="CHEBI:61717"/>
        <label>2</label>
    </ligand>
</feature>
<keyword evidence="2 5" id="KW-0479">Metal-binding</keyword>
<evidence type="ECO:0000259" key="6">
    <source>
        <dbReference type="PROSITE" id="PS51007"/>
    </source>
</evidence>
<dbReference type="GO" id="GO:0009055">
    <property type="term" value="F:electron transfer activity"/>
    <property type="evidence" value="ECO:0007669"/>
    <property type="project" value="InterPro"/>
</dbReference>
<feature type="binding site" description="covalent" evidence="4">
    <location>
        <position position="56"/>
    </location>
    <ligand>
        <name>heme c</name>
        <dbReference type="ChEBI" id="CHEBI:61717"/>
        <label>1</label>
    </ligand>
</feature>
<dbReference type="InterPro" id="IPR009056">
    <property type="entry name" value="Cyt_c-like_dom"/>
</dbReference>
<feature type="domain" description="Cytochrome c" evidence="6">
    <location>
        <begin position="190"/>
        <end position="301"/>
    </location>
</feature>
<feature type="binding site" description="covalent" evidence="4">
    <location>
        <position position="205"/>
    </location>
    <ligand>
        <name>heme c</name>
        <dbReference type="ChEBI" id="CHEBI:61717"/>
        <label>2</label>
    </ligand>
</feature>
<feature type="binding site" description="axial binding residue" evidence="5">
    <location>
        <position position="209"/>
    </location>
    <ligand>
        <name>heme c</name>
        <dbReference type="ChEBI" id="CHEBI:61717"/>
        <label>2</label>
    </ligand>
    <ligandPart>
        <name>Fe</name>
        <dbReference type="ChEBI" id="CHEBI:18248"/>
    </ligandPart>
</feature>
<dbReference type="GO" id="GO:0016614">
    <property type="term" value="F:oxidoreductase activity, acting on CH-OH group of donors"/>
    <property type="evidence" value="ECO:0007669"/>
    <property type="project" value="InterPro"/>
</dbReference>
<feature type="domain" description="Cytochrome c" evidence="6">
    <location>
        <begin position="42"/>
        <end position="144"/>
    </location>
</feature>
<dbReference type="PIRSF" id="PIRSF000018">
    <property type="entry name" value="Mb_ADH_cyt_c"/>
    <property type="match status" value="1"/>
</dbReference>
<keyword evidence="3 5" id="KW-0408">Iron</keyword>
<comment type="caution">
    <text evidence="7">The sequence shown here is derived from an EMBL/GenBank/DDBJ whole genome shotgun (WGS) entry which is preliminary data.</text>
</comment>
<dbReference type="GO" id="GO:0005506">
    <property type="term" value="F:iron ion binding"/>
    <property type="evidence" value="ECO:0007669"/>
    <property type="project" value="InterPro"/>
</dbReference>
<sequence>MRWAAGLAATLLTGAALVLWLNLRGEAPLAPDPSPPVVADAGTLARGAYLARAGNCAGCHTARGGAPYAGGRDIATPFGTVVAGNLTPHASGLGNWTAAQFRRAMWHGRSADGRLLVPAFPYTHFTQVSRADADALWAHLRSLPPVDQPNRPHALRWPYGTQPALAVWRALFFQPLAGEAPAPAATTADATLLRGAYLVNGLGHCSACHGGRNVLGASGALGGDGGGSSLPGQRWQAPSLTDPQQLAMGQRSTDELVQLLRTGLSERAAVMGPMADVVADSTQHLTPADLRAMVVYLQSLAPAAPAQPPALPPRDGPVLERGRQLYADHCISCHGSEGQGAPGIYPPLARNPTVTLPDPTNLVQAITGGGFPPGTAGNPRPYGMPPFDLPHEDLAALTTWLRASWGHDAAPVTPVQVLLAR</sequence>
<protein>
    <submittedName>
        <fullName evidence="7">Alcohol dehydrogenase</fullName>
    </submittedName>
</protein>